<proteinExistence type="inferred from homology"/>
<accession>A0A6A6S9U3</accession>
<comment type="similarity">
    <text evidence="1">Belongs to the short-chain dehydrogenases/reductases (SDR) family.</text>
</comment>
<organism evidence="6 7">
    <name type="scientific">Massarina eburnea CBS 473.64</name>
    <dbReference type="NCBI Taxonomy" id="1395130"/>
    <lineage>
        <taxon>Eukaryota</taxon>
        <taxon>Fungi</taxon>
        <taxon>Dikarya</taxon>
        <taxon>Ascomycota</taxon>
        <taxon>Pezizomycotina</taxon>
        <taxon>Dothideomycetes</taxon>
        <taxon>Pleosporomycetidae</taxon>
        <taxon>Pleosporales</taxon>
        <taxon>Massarineae</taxon>
        <taxon>Massarinaceae</taxon>
        <taxon>Massarina</taxon>
    </lineage>
</organism>
<keyword evidence="7" id="KW-1185">Reference proteome</keyword>
<dbReference type="InterPro" id="IPR036291">
    <property type="entry name" value="NAD(P)-bd_dom_sf"/>
</dbReference>
<dbReference type="PRINTS" id="PR00080">
    <property type="entry name" value="SDRFAMILY"/>
</dbReference>
<feature type="compositionally biased region" description="Low complexity" evidence="4">
    <location>
        <begin position="243"/>
        <end position="253"/>
    </location>
</feature>
<gene>
    <name evidence="6" type="ORF">P280DRAFT_445285</name>
</gene>
<name>A0A6A6S9U3_9PLEO</name>
<feature type="signal peptide" evidence="5">
    <location>
        <begin position="1"/>
        <end position="23"/>
    </location>
</feature>
<dbReference type="Pfam" id="PF13561">
    <property type="entry name" value="adh_short_C2"/>
    <property type="match status" value="2"/>
</dbReference>
<evidence type="ECO:0000256" key="3">
    <source>
        <dbReference type="ARBA" id="ARBA00023002"/>
    </source>
</evidence>
<sequence>MSLFNGKVILITGAASGIGLATARNPPLQAPLPPIPPTQTPPNPHTQTDLLAKRAATLSLADINEPALSQTERSIRATYPSVQILSYIVDVREEEQVRKWVELSMRVFGRIDGAANMAGVIGPSIGLKPLTHQSIPEWTHILSINLTGLMLCLKHQLRHMCAGGSIVNASSIAGLQGRRNNAAYSTSKHAVLGLTRSAAKESGPRNIRVNAICPGYIKTPMNAASHAIAASASTTSPNPPSNTPSTSVSASASVIDPRTRESEALSVALGRSGQAGEVAELICYLLGEGASFMTGNAVSVDGGWNC</sequence>
<dbReference type="PROSITE" id="PS00061">
    <property type="entry name" value="ADH_SHORT"/>
    <property type="match status" value="1"/>
</dbReference>
<dbReference type="OrthoDB" id="1669814at2759"/>
<dbReference type="InterPro" id="IPR020904">
    <property type="entry name" value="Sc_DH/Rdtase_CS"/>
</dbReference>
<evidence type="ECO:0000256" key="2">
    <source>
        <dbReference type="ARBA" id="ARBA00022857"/>
    </source>
</evidence>
<feature type="region of interest" description="Disordered" evidence="4">
    <location>
        <begin position="228"/>
        <end position="256"/>
    </location>
</feature>
<dbReference type="Gene3D" id="3.40.50.720">
    <property type="entry name" value="NAD(P)-binding Rossmann-like Domain"/>
    <property type="match status" value="1"/>
</dbReference>
<dbReference type="FunFam" id="3.40.50.720:FF:000084">
    <property type="entry name" value="Short-chain dehydrogenase reductase"/>
    <property type="match status" value="1"/>
</dbReference>
<dbReference type="PRINTS" id="PR00081">
    <property type="entry name" value="GDHRDH"/>
</dbReference>
<evidence type="ECO:0000256" key="4">
    <source>
        <dbReference type="SAM" id="MobiDB-lite"/>
    </source>
</evidence>
<keyword evidence="2" id="KW-0521">NADP</keyword>
<evidence type="ECO:0000256" key="1">
    <source>
        <dbReference type="ARBA" id="ARBA00006484"/>
    </source>
</evidence>
<dbReference type="GO" id="GO:0016491">
    <property type="term" value="F:oxidoreductase activity"/>
    <property type="evidence" value="ECO:0007669"/>
    <property type="project" value="UniProtKB-KW"/>
</dbReference>
<dbReference type="PANTHER" id="PTHR24321:SF8">
    <property type="entry name" value="ESTRADIOL 17-BETA-DEHYDROGENASE 8-RELATED"/>
    <property type="match status" value="1"/>
</dbReference>
<dbReference type="Proteomes" id="UP000799753">
    <property type="component" value="Unassembled WGS sequence"/>
</dbReference>
<evidence type="ECO:0000256" key="5">
    <source>
        <dbReference type="SAM" id="SignalP"/>
    </source>
</evidence>
<dbReference type="InterPro" id="IPR002347">
    <property type="entry name" value="SDR_fam"/>
</dbReference>
<dbReference type="EMBL" id="MU006779">
    <property type="protein sequence ID" value="KAF2643977.1"/>
    <property type="molecule type" value="Genomic_DNA"/>
</dbReference>
<dbReference type="CDD" id="cd05233">
    <property type="entry name" value="SDR_c"/>
    <property type="match status" value="1"/>
</dbReference>
<dbReference type="AlphaFoldDB" id="A0A6A6S9U3"/>
<protein>
    <submittedName>
        <fullName evidence="6">NAD(P)-binding protein</fullName>
    </submittedName>
</protein>
<keyword evidence="3" id="KW-0560">Oxidoreductase</keyword>
<feature type="chain" id="PRO_5025443526" evidence="5">
    <location>
        <begin position="24"/>
        <end position="306"/>
    </location>
</feature>
<dbReference type="SUPFAM" id="SSF51735">
    <property type="entry name" value="NAD(P)-binding Rossmann-fold domains"/>
    <property type="match status" value="2"/>
</dbReference>
<dbReference type="PANTHER" id="PTHR24321">
    <property type="entry name" value="DEHYDROGENASES, SHORT CHAIN"/>
    <property type="match status" value="1"/>
</dbReference>
<evidence type="ECO:0000313" key="6">
    <source>
        <dbReference type="EMBL" id="KAF2643977.1"/>
    </source>
</evidence>
<evidence type="ECO:0000313" key="7">
    <source>
        <dbReference type="Proteomes" id="UP000799753"/>
    </source>
</evidence>
<keyword evidence="5" id="KW-0732">Signal</keyword>
<reference evidence="6" key="1">
    <citation type="journal article" date="2020" name="Stud. Mycol.">
        <title>101 Dothideomycetes genomes: a test case for predicting lifestyles and emergence of pathogens.</title>
        <authorList>
            <person name="Haridas S."/>
            <person name="Albert R."/>
            <person name="Binder M."/>
            <person name="Bloem J."/>
            <person name="Labutti K."/>
            <person name="Salamov A."/>
            <person name="Andreopoulos B."/>
            <person name="Baker S."/>
            <person name="Barry K."/>
            <person name="Bills G."/>
            <person name="Bluhm B."/>
            <person name="Cannon C."/>
            <person name="Castanera R."/>
            <person name="Culley D."/>
            <person name="Daum C."/>
            <person name="Ezra D."/>
            <person name="Gonzalez J."/>
            <person name="Henrissat B."/>
            <person name="Kuo A."/>
            <person name="Liang C."/>
            <person name="Lipzen A."/>
            <person name="Lutzoni F."/>
            <person name="Magnuson J."/>
            <person name="Mondo S."/>
            <person name="Nolan M."/>
            <person name="Ohm R."/>
            <person name="Pangilinan J."/>
            <person name="Park H.-J."/>
            <person name="Ramirez L."/>
            <person name="Alfaro M."/>
            <person name="Sun H."/>
            <person name="Tritt A."/>
            <person name="Yoshinaga Y."/>
            <person name="Zwiers L.-H."/>
            <person name="Turgeon B."/>
            <person name="Goodwin S."/>
            <person name="Spatafora J."/>
            <person name="Crous P."/>
            <person name="Grigoriev I."/>
        </authorList>
    </citation>
    <scope>NUCLEOTIDE SEQUENCE</scope>
    <source>
        <strain evidence="6">CBS 473.64</strain>
    </source>
</reference>